<dbReference type="InterPro" id="IPR004360">
    <property type="entry name" value="Glyas_Fos-R_dOase_dom"/>
</dbReference>
<dbReference type="PANTHER" id="PTHR34109:SF1">
    <property type="entry name" value="VOC DOMAIN-CONTAINING PROTEIN"/>
    <property type="match status" value="1"/>
</dbReference>
<dbReference type="Gene3D" id="3.30.720.110">
    <property type="match status" value="1"/>
</dbReference>
<dbReference type="InterPro" id="IPR029068">
    <property type="entry name" value="Glyas_Bleomycin-R_OHBP_Dase"/>
</dbReference>
<reference evidence="2 3" key="1">
    <citation type="submission" date="2023-07" db="EMBL/GenBank/DDBJ databases">
        <title>Sequencing the genomes of 1000 actinobacteria strains.</title>
        <authorList>
            <person name="Klenk H.-P."/>
        </authorList>
    </citation>
    <scope>NUCLEOTIDE SEQUENCE [LARGE SCALE GENOMIC DNA]</scope>
    <source>
        <strain evidence="2 3">DSM 44388</strain>
    </source>
</reference>
<dbReference type="PANTHER" id="PTHR34109">
    <property type="entry name" value="BNAUNNG04460D PROTEIN-RELATED"/>
    <property type="match status" value="1"/>
</dbReference>
<comment type="caution">
    <text evidence="2">The sequence shown here is derived from an EMBL/GenBank/DDBJ whole genome shotgun (WGS) entry which is preliminary data.</text>
</comment>
<dbReference type="SUPFAM" id="SSF54593">
    <property type="entry name" value="Glyoxalase/Bleomycin resistance protein/Dihydroxybiphenyl dioxygenase"/>
    <property type="match status" value="1"/>
</dbReference>
<dbReference type="Pfam" id="PF00903">
    <property type="entry name" value="Glyoxalase"/>
    <property type="match status" value="1"/>
</dbReference>
<keyword evidence="3" id="KW-1185">Reference proteome</keyword>
<evidence type="ECO:0000313" key="2">
    <source>
        <dbReference type="EMBL" id="MDP9825568.1"/>
    </source>
</evidence>
<protein>
    <submittedName>
        <fullName evidence="2">Glyoxalase superfamily protein PhnB</fullName>
    </submittedName>
</protein>
<name>A0ABT9NYQ2_9ACTN</name>
<dbReference type="Gene3D" id="3.30.720.120">
    <property type="match status" value="1"/>
</dbReference>
<gene>
    <name evidence="2" type="ORF">J2S57_001317</name>
</gene>
<dbReference type="RefSeq" id="WP_307239471.1">
    <property type="nucleotide sequence ID" value="NZ_JAUSQZ010000001.1"/>
</dbReference>
<evidence type="ECO:0000259" key="1">
    <source>
        <dbReference type="Pfam" id="PF00903"/>
    </source>
</evidence>
<dbReference type="Proteomes" id="UP001235712">
    <property type="component" value="Unassembled WGS sequence"/>
</dbReference>
<dbReference type="EMBL" id="JAUSQZ010000001">
    <property type="protein sequence ID" value="MDP9825568.1"/>
    <property type="molecule type" value="Genomic_DNA"/>
</dbReference>
<sequence length="142" mass="15301">MSTAPTDPPAPHAPPPTVWPTFRARDARRLIAFLTEAFGFEQTVIHEDGDVVHHVELAWPAGGGVMFGSARNDGKAISVGGFSCYVVVPPHEIEALLERARGAGAVISTELFVTDYGSTDFEARDPEGNAWYFGTYPGTPRT</sequence>
<proteinExistence type="predicted"/>
<feature type="domain" description="Glyoxalase/fosfomycin resistance/dioxygenase" evidence="1">
    <location>
        <begin position="21"/>
        <end position="132"/>
    </location>
</feature>
<accession>A0ABT9NYQ2</accession>
<evidence type="ECO:0000313" key="3">
    <source>
        <dbReference type="Proteomes" id="UP001235712"/>
    </source>
</evidence>
<organism evidence="2 3">
    <name type="scientific">Kineosporia succinea</name>
    <dbReference type="NCBI Taxonomy" id="84632"/>
    <lineage>
        <taxon>Bacteria</taxon>
        <taxon>Bacillati</taxon>
        <taxon>Actinomycetota</taxon>
        <taxon>Actinomycetes</taxon>
        <taxon>Kineosporiales</taxon>
        <taxon>Kineosporiaceae</taxon>
        <taxon>Kineosporia</taxon>
    </lineage>
</organism>